<evidence type="ECO:0000256" key="8">
    <source>
        <dbReference type="SAM" id="MobiDB-lite"/>
    </source>
</evidence>
<proteinExistence type="inferred from homology"/>
<dbReference type="InterPro" id="IPR003356">
    <property type="entry name" value="DNA_methylase_A-5"/>
</dbReference>
<keyword evidence="5" id="KW-0949">S-adenosyl-L-methionine</keyword>
<evidence type="ECO:0000256" key="7">
    <source>
        <dbReference type="ARBA" id="ARBA00047942"/>
    </source>
</evidence>
<dbReference type="PANTHER" id="PTHR42933">
    <property type="entry name" value="SLR6095 PROTEIN"/>
    <property type="match status" value="1"/>
</dbReference>
<dbReference type="Gene3D" id="3.40.50.150">
    <property type="entry name" value="Vaccinia Virus protein VP39"/>
    <property type="match status" value="1"/>
</dbReference>
<dbReference type="EMBL" id="CP063196">
    <property type="protein sequence ID" value="UOE19320.1"/>
    <property type="molecule type" value="Genomic_DNA"/>
</dbReference>
<feature type="compositionally biased region" description="Basic and acidic residues" evidence="8">
    <location>
        <begin position="563"/>
        <end position="583"/>
    </location>
</feature>
<evidence type="ECO:0000256" key="1">
    <source>
        <dbReference type="ARBA" id="ARBA00006594"/>
    </source>
</evidence>
<dbReference type="Pfam" id="PF02384">
    <property type="entry name" value="N6_Mtase"/>
    <property type="match status" value="1"/>
</dbReference>
<dbReference type="KEGG" id="thao:NI17_021720"/>
<comment type="catalytic activity">
    <reaction evidence="7">
        <text>a 2'-deoxyadenosine in DNA + S-adenosyl-L-methionine = an N(6)-methyl-2'-deoxyadenosine in DNA + S-adenosyl-L-homocysteine + H(+)</text>
        <dbReference type="Rhea" id="RHEA:15197"/>
        <dbReference type="Rhea" id="RHEA-COMP:12418"/>
        <dbReference type="Rhea" id="RHEA-COMP:12419"/>
        <dbReference type="ChEBI" id="CHEBI:15378"/>
        <dbReference type="ChEBI" id="CHEBI:57856"/>
        <dbReference type="ChEBI" id="CHEBI:59789"/>
        <dbReference type="ChEBI" id="CHEBI:90615"/>
        <dbReference type="ChEBI" id="CHEBI:90616"/>
        <dbReference type="EC" id="2.1.1.72"/>
    </reaction>
</comment>
<dbReference type="Pfam" id="PF12161">
    <property type="entry name" value="HsdM_N"/>
    <property type="match status" value="1"/>
</dbReference>
<sequence>MTADQGQLEQFIWQVADLLRGSYSQADYRKVILPFTVLRRLECVLEPTRDAVLAEKEELQRLGIQDMDLMLTQASGCGFYNRTGLTLKRIAVNTDQRIVATNLRTYLAAFSENAREIFEYYEFDNQIEKLRKADLLYQVVTAFAGIDLSPERVSNHQMGYLFENLIRRFSELSNETAGEHFTPREVVELMVNLLLGPDEERLRDELVVRILDPACGTGGMLTAAEEFIKERSDAKVDVFGQEINPESYAISRSDLLIKGEDVGHIEFGNSFTEDRHAGERFHYLLANPPFGVNWKQFKDVVETEHKVQGFDGRFGAGLPRVSDGSLLFLQHMVHHMRKPEEGGARMAIVFNGSPLFTGGADSGESNIRRWILENDLLEGIVALPEQLFYNTGIATYFWILSNRKDEAHRNRVVLLDARDHWERMRKSLGEKRRHITPAQIRELTDLYLNALEKGEEHPKVKVFAPSDFGYRRITVERPLKLRFEVTEEALAELEANRTLAGAKYEKLRPSLLAALRALLGREPVFAKADFDALLKKMYANEGIASVPAPVSKQVWNAVSVPDPHGEVQKDGKGRTLPDPDLRDHENVPLDEDIHAYLEREVLPHVPDAWIDEEKTKVGYEIPFTRYFYEYVPPRPLEEIDAELKGLEKEIQRLLSEVTE</sequence>
<dbReference type="GO" id="GO:0009007">
    <property type="term" value="F:site-specific DNA-methyltransferase (adenine-specific) activity"/>
    <property type="evidence" value="ECO:0007669"/>
    <property type="project" value="UniProtKB-EC"/>
</dbReference>
<evidence type="ECO:0000256" key="2">
    <source>
        <dbReference type="ARBA" id="ARBA00011900"/>
    </source>
</evidence>
<evidence type="ECO:0000256" key="5">
    <source>
        <dbReference type="ARBA" id="ARBA00022691"/>
    </source>
</evidence>
<keyword evidence="3 9" id="KW-0489">Methyltransferase</keyword>
<comment type="similarity">
    <text evidence="1">Belongs to the N(4)/N(6)-methyltransferase family.</text>
</comment>
<evidence type="ECO:0000313" key="9">
    <source>
        <dbReference type="EMBL" id="UOE19320.1"/>
    </source>
</evidence>
<reference evidence="9" key="1">
    <citation type="submission" date="2020-10" db="EMBL/GenBank/DDBJ databases">
        <title>De novo genome project of the cellulose decomposer Thermobifida halotolerans type strain.</title>
        <authorList>
            <person name="Nagy I."/>
            <person name="Horvath B."/>
            <person name="Kukolya J."/>
            <person name="Nagy I."/>
            <person name="Orsini M."/>
        </authorList>
    </citation>
    <scope>NUCLEOTIDE SEQUENCE</scope>
    <source>
        <strain evidence="9">DSM 44931</strain>
    </source>
</reference>
<keyword evidence="4" id="KW-0808">Transferase</keyword>
<dbReference type="EC" id="2.1.1.72" evidence="2"/>
<dbReference type="RefSeq" id="WP_068690138.1">
    <property type="nucleotide sequence ID" value="NZ_CP063196.1"/>
</dbReference>
<dbReference type="CDD" id="cd02440">
    <property type="entry name" value="AdoMet_MTases"/>
    <property type="match status" value="1"/>
</dbReference>
<dbReference type="InterPro" id="IPR029063">
    <property type="entry name" value="SAM-dependent_MTases_sf"/>
</dbReference>
<dbReference type="Proteomes" id="UP000265719">
    <property type="component" value="Chromosome"/>
</dbReference>
<evidence type="ECO:0000313" key="10">
    <source>
        <dbReference type="Proteomes" id="UP000265719"/>
    </source>
</evidence>
<evidence type="ECO:0000256" key="4">
    <source>
        <dbReference type="ARBA" id="ARBA00022679"/>
    </source>
</evidence>
<protein>
    <recommendedName>
        <fullName evidence="2">site-specific DNA-methyltransferase (adenine-specific)</fullName>
        <ecNumber evidence="2">2.1.1.72</ecNumber>
    </recommendedName>
</protein>
<dbReference type="AlphaFoldDB" id="A0A399G0X0"/>
<dbReference type="GO" id="GO:0032259">
    <property type="term" value="P:methylation"/>
    <property type="evidence" value="ECO:0007669"/>
    <property type="project" value="UniProtKB-KW"/>
</dbReference>
<dbReference type="PRINTS" id="PR00507">
    <property type="entry name" value="N12N6MTFRASE"/>
</dbReference>
<keyword evidence="6" id="KW-0680">Restriction system</keyword>
<dbReference type="InterPro" id="IPR022749">
    <property type="entry name" value="D12N6_MeTrfase_N"/>
</dbReference>
<dbReference type="OrthoDB" id="9784823at2"/>
<evidence type="ECO:0000256" key="6">
    <source>
        <dbReference type="ARBA" id="ARBA00022747"/>
    </source>
</evidence>
<evidence type="ECO:0000256" key="3">
    <source>
        <dbReference type="ARBA" id="ARBA00022603"/>
    </source>
</evidence>
<dbReference type="Gene3D" id="1.20.1260.30">
    <property type="match status" value="1"/>
</dbReference>
<dbReference type="PANTHER" id="PTHR42933:SF3">
    <property type="entry name" value="TYPE I RESTRICTION ENZYME MJAVIII METHYLASE SUBUNIT"/>
    <property type="match status" value="1"/>
</dbReference>
<accession>A0A399G0X0</accession>
<name>A0A399G0X0_9ACTN</name>
<dbReference type="GO" id="GO:0003677">
    <property type="term" value="F:DNA binding"/>
    <property type="evidence" value="ECO:0007669"/>
    <property type="project" value="InterPro"/>
</dbReference>
<dbReference type="InterPro" id="IPR051537">
    <property type="entry name" value="DNA_Adenine_Mtase"/>
</dbReference>
<organism evidence="9 10">
    <name type="scientific">Thermobifida halotolerans</name>
    <dbReference type="NCBI Taxonomy" id="483545"/>
    <lineage>
        <taxon>Bacteria</taxon>
        <taxon>Bacillati</taxon>
        <taxon>Actinomycetota</taxon>
        <taxon>Actinomycetes</taxon>
        <taxon>Streptosporangiales</taxon>
        <taxon>Nocardiopsidaceae</taxon>
        <taxon>Thermobifida</taxon>
    </lineage>
</organism>
<dbReference type="GO" id="GO:0009307">
    <property type="term" value="P:DNA restriction-modification system"/>
    <property type="evidence" value="ECO:0007669"/>
    <property type="project" value="UniProtKB-KW"/>
</dbReference>
<keyword evidence="10" id="KW-1185">Reference proteome</keyword>
<dbReference type="SUPFAM" id="SSF53335">
    <property type="entry name" value="S-adenosyl-L-methionine-dependent methyltransferases"/>
    <property type="match status" value="1"/>
</dbReference>
<feature type="region of interest" description="Disordered" evidence="8">
    <location>
        <begin position="561"/>
        <end position="583"/>
    </location>
</feature>
<dbReference type="InterPro" id="IPR038333">
    <property type="entry name" value="T1MK-like_N_sf"/>
</dbReference>
<dbReference type="GO" id="GO:0008170">
    <property type="term" value="F:N-methyltransferase activity"/>
    <property type="evidence" value="ECO:0007669"/>
    <property type="project" value="InterPro"/>
</dbReference>
<gene>
    <name evidence="9" type="ORF">NI17_021720</name>
</gene>
<dbReference type="REBASE" id="610538">
    <property type="entry name" value="M.Tha44931ORF21720P"/>
</dbReference>